<evidence type="ECO:0000259" key="3">
    <source>
        <dbReference type="PROSITE" id="PS51762"/>
    </source>
</evidence>
<reference evidence="5" key="1">
    <citation type="journal article" date="2013" name="Genome Announc.">
        <title>Draft genome sequence of the basidiomycetous yeast-like fungus Pseudozyma hubeiensis SY62, which produces an abundant amount of the biosurfactant mannosylerythritol lipids.</title>
        <authorList>
            <person name="Konishi M."/>
            <person name="Hatada Y."/>
            <person name="Horiuchi J."/>
        </authorList>
    </citation>
    <scope>NUCLEOTIDE SEQUENCE [LARGE SCALE GENOMIC DNA]</scope>
    <source>
        <strain evidence="5">SY62</strain>
    </source>
</reference>
<dbReference type="InterPro" id="IPR000757">
    <property type="entry name" value="Beta-glucanase-like"/>
</dbReference>
<keyword evidence="4" id="KW-0378">Hydrolase</keyword>
<dbReference type="STRING" id="1305764.R9PD35"/>
<keyword evidence="2" id="KW-0472">Membrane</keyword>
<evidence type="ECO:0000313" key="4">
    <source>
        <dbReference type="EMBL" id="GAC96000.1"/>
    </source>
</evidence>
<organism evidence="4 5">
    <name type="scientific">Pseudozyma hubeiensis (strain SY62)</name>
    <name type="common">Yeast</name>
    <dbReference type="NCBI Taxonomy" id="1305764"/>
    <lineage>
        <taxon>Eukaryota</taxon>
        <taxon>Fungi</taxon>
        <taxon>Dikarya</taxon>
        <taxon>Basidiomycota</taxon>
        <taxon>Ustilaginomycotina</taxon>
        <taxon>Ustilaginomycetes</taxon>
        <taxon>Ustilaginales</taxon>
        <taxon>Ustilaginaceae</taxon>
        <taxon>Pseudozyma</taxon>
    </lineage>
</organism>
<dbReference type="HOGENOM" id="CLU_270964_0_0_1"/>
<dbReference type="AlphaFoldDB" id="R9PD35"/>
<comment type="similarity">
    <text evidence="1">Belongs to the glycosyl hydrolase 16 family.</text>
</comment>
<dbReference type="RefSeq" id="XP_012189587.1">
    <property type="nucleotide sequence ID" value="XM_012334197.1"/>
</dbReference>
<evidence type="ECO:0000256" key="2">
    <source>
        <dbReference type="SAM" id="Phobius"/>
    </source>
</evidence>
<dbReference type="GO" id="GO:0005975">
    <property type="term" value="P:carbohydrate metabolic process"/>
    <property type="evidence" value="ECO:0007669"/>
    <property type="project" value="InterPro"/>
</dbReference>
<dbReference type="InterPro" id="IPR050546">
    <property type="entry name" value="Glycosyl_Hydrlase_16"/>
</dbReference>
<feature type="transmembrane region" description="Helical" evidence="2">
    <location>
        <begin position="176"/>
        <end position="199"/>
    </location>
</feature>
<keyword evidence="2" id="KW-1133">Transmembrane helix</keyword>
<dbReference type="SUPFAM" id="SSF49899">
    <property type="entry name" value="Concanavalin A-like lectins/glucanases"/>
    <property type="match status" value="1"/>
</dbReference>
<dbReference type="OrthoDB" id="4781at2759"/>
<dbReference type="InterPro" id="IPR013320">
    <property type="entry name" value="ConA-like_dom_sf"/>
</dbReference>
<name>R9PD35_PSEHS</name>
<dbReference type="Pfam" id="PF00722">
    <property type="entry name" value="Glyco_hydro_16"/>
    <property type="match status" value="1"/>
</dbReference>
<feature type="domain" description="GH16" evidence="3">
    <location>
        <begin position="235"/>
        <end position="555"/>
    </location>
</feature>
<dbReference type="GO" id="GO:0004553">
    <property type="term" value="F:hydrolase activity, hydrolyzing O-glycosyl compounds"/>
    <property type="evidence" value="ECO:0007669"/>
    <property type="project" value="InterPro"/>
</dbReference>
<dbReference type="PROSITE" id="PS51762">
    <property type="entry name" value="GH16_2"/>
    <property type="match status" value="1"/>
</dbReference>
<accession>R9PD35</accession>
<dbReference type="Proteomes" id="UP000014071">
    <property type="component" value="Unassembled WGS sequence"/>
</dbReference>
<gene>
    <name evidence="4" type="ORF">PHSY_003579</name>
</gene>
<evidence type="ECO:0000256" key="1">
    <source>
        <dbReference type="ARBA" id="ARBA00006865"/>
    </source>
</evidence>
<dbReference type="PANTHER" id="PTHR10963">
    <property type="entry name" value="GLYCOSYL HYDROLASE-RELATED"/>
    <property type="match status" value="1"/>
</dbReference>
<dbReference type="PANTHER" id="PTHR10963:SF55">
    <property type="entry name" value="GLYCOSIDE HYDROLASE FAMILY 16 PROTEIN"/>
    <property type="match status" value="1"/>
</dbReference>
<dbReference type="EMBL" id="DF238799">
    <property type="protein sequence ID" value="GAC96000.1"/>
    <property type="molecule type" value="Genomic_DNA"/>
</dbReference>
<dbReference type="GeneID" id="24108866"/>
<sequence length="1199" mass="131632">MEPDGRYRWSYVCINPERAFEINAPDGTNASNESIAVRIASVPLTRYSAPTKDQDRLIDRWWWMLLVETRALDAYPWCGRPVRDNQLKMVQLQGISSPGLHASSANSESGEASWSPRLHYSQSYTGFDSPAVGSTPIAECKRPSFRSTRLKETDSLLSETVWTKSRAGKRAGRRNYIFFLVGVTIGVLAGAGFLVQGFLSVKKNNYCLVLEDNFDGPLDTSVWKHELQTGGFGNHEFQWTTDSLNNSFTEDGHLYIVPTLTSDQLGMAAITNGYQLNLTQAGTCTASNRTDANCAATSNSTIGTILPPVQSARLTTRGTRSIKFGRVEVRAKLSKGDWTWPAIWMMPRDNTYGEWPASGEIDIVESKGNIVKSRRDYFGNVIRSTLHYGPNSEQDHWYSTTAVSQILRNYFYDGFETFGLEWDEDSIWTWRGSRARRVLEKKFDRDMWSSSHFQTSTSNGTVVDNPWKASKHAKIAPFDQDFYLILNVAVGGTNGYFADNDVATPDKPWSNSGANPRADFWSARESWFNTWPKDPKKREQQRRGSSVFVYKYSLFYGYPIDLVLIINHHTNQGLTKETMKLSLSLSALLALLPLALAAPSPDVIGEIDIGDFLDLPAPTAVPVEVVSTSVNLAAVATSLSIQQSVTADGSTPTVIPLRKRQGSCQPFSSFAQTNPDITPGTVSAFQSYQPWQAASGALGTYGLPIYEGTNSVGPKNGLLSVVTYNSYDPNVCKAKCDSLSSCASFAIWRERVPTQKYDANTCPSPSTDAAYQTKCLYYSFKLAASDATNKGQWTNNGKFNVVQTSVKFFNKDAFVPAAVDGFSGPTGDWGVCAPQGLTADGDDVQTAAGKFHADVLARTPGPMTTAIDPSFCASTCKSITSGGQPDDVSGIKLNCNMFSLFLLRANGKDAWQCQYWTKDLDASRNTNCGPNKLVVASWKYVTSGSNAVAPYVNTKPQITPPTCTGSDSSTFGVRCIEDFKTADQRSDFATPWSSKGLAYDETHYEYQTSKLIGFTDPSNLQWYIHNNQWNQLDATKLATDGFFGMARGYGNNQFQWNAAGFVFDLESIDLATWFVNSMQAGDTLSVCGLRNGQVVGQCTDPVAVPLNAGDQMIHATGLLDLGFKKIDGLRFINPSGRGGWVVMRNLVITRYAVPNARREVQTIGGSVSDAPELSRRDDADLVPTGAISTQVAVAFKSAD</sequence>
<keyword evidence="2" id="KW-0812">Transmembrane</keyword>
<proteinExistence type="inferred from homology"/>
<keyword evidence="5" id="KW-1185">Reference proteome</keyword>
<dbReference type="eggNOG" id="ENOG502RV7R">
    <property type="taxonomic scope" value="Eukaryota"/>
</dbReference>
<dbReference type="Gene3D" id="2.60.120.200">
    <property type="match status" value="1"/>
</dbReference>
<protein>
    <submittedName>
        <fullName evidence="4">Glycoside hydrolase</fullName>
    </submittedName>
</protein>
<evidence type="ECO:0000313" key="5">
    <source>
        <dbReference type="Proteomes" id="UP000014071"/>
    </source>
</evidence>